<dbReference type="InterPro" id="IPR023796">
    <property type="entry name" value="Serpin_dom"/>
</dbReference>
<evidence type="ECO:0000256" key="2">
    <source>
        <dbReference type="ARBA" id="ARBA00009500"/>
    </source>
</evidence>
<dbReference type="FunFam" id="3.30.497.10:FF:000001">
    <property type="entry name" value="Serine protease inhibitor"/>
    <property type="match status" value="1"/>
</dbReference>
<protein>
    <recommendedName>
        <fullName evidence="9">Corticosteroid-binding globulin</fullName>
    </recommendedName>
    <alternativeName>
        <fullName evidence="11">Serpin A6</fullName>
    </alternativeName>
    <alternativeName>
        <fullName evidence="10">Transcortin</fullName>
    </alternativeName>
</protein>
<dbReference type="Bgee" id="ENSOANG00000036003">
    <property type="expression patterns" value="Expressed in liver"/>
</dbReference>
<dbReference type="GO" id="GO:0005496">
    <property type="term" value="F:steroid binding"/>
    <property type="evidence" value="ECO:0007669"/>
    <property type="project" value="UniProtKB-KW"/>
</dbReference>
<comment type="similarity">
    <text evidence="2 12">Belongs to the serpin family.</text>
</comment>
<dbReference type="PANTHER" id="PTHR11461">
    <property type="entry name" value="SERINE PROTEASE INHIBITOR, SERPIN"/>
    <property type="match status" value="1"/>
</dbReference>
<comment type="function">
    <text evidence="8">Major transport protein for glucocorticoids and progestins in the blood of almost all vertebrate species.</text>
</comment>
<reference evidence="14" key="3">
    <citation type="submission" date="2025-09" db="UniProtKB">
        <authorList>
            <consortium name="Ensembl"/>
        </authorList>
    </citation>
    <scope>IDENTIFICATION</scope>
    <source>
        <strain evidence="14">Glennie</strain>
    </source>
</reference>
<dbReference type="InterPro" id="IPR042185">
    <property type="entry name" value="Serpin_sf_2"/>
</dbReference>
<dbReference type="SUPFAM" id="SSF56574">
    <property type="entry name" value="Serpins"/>
    <property type="match status" value="1"/>
</dbReference>
<comment type="subcellular location">
    <subcellularLocation>
        <location evidence="1">Secreted</location>
    </subcellularLocation>
</comment>
<dbReference type="FunCoup" id="A0A6I8PB61">
    <property type="interactions" value="79"/>
</dbReference>
<dbReference type="GeneTree" id="ENSGT00940000154493"/>
<evidence type="ECO:0000256" key="7">
    <source>
        <dbReference type="ARBA" id="ARBA00023180"/>
    </source>
</evidence>
<keyword evidence="15" id="KW-1185">Reference proteome</keyword>
<dbReference type="GO" id="GO:0004867">
    <property type="term" value="F:serine-type endopeptidase inhibitor activity"/>
    <property type="evidence" value="ECO:0000318"/>
    <property type="project" value="GO_Central"/>
</dbReference>
<sequence length="436" mass="48880">METLGWSHPLTSVFVLSVAAFTPRPLRRKMWRSLCQSLLAVTFFGIVVGDLPVSPMDGPHSGSSTLEDRDLALSNTDFALTLFKHLKALEPGKNVFVSPVSISIAFALLSLGAKNATLAQILEGFRFNTTVGRAEAIHEGFHHLRRRLKASDAALDLGSALFVDEKIKILELFVTDATKYYEAEAHPVNFGDLEGVRKQINEYVANQTHGNIPELFKQLDERSIMILISYIHFLGEWIKPFDLKRTTEDTFHIAENLTVKVPMMFQFATFKHLFDDQLPCVVVQMEYKGNVTALFVLPDEGKMEEVEAGLSIDTMMRWSSSFDESQLEVYLPKFSISGTYELRPVLNKMGVRDLFSDRVDLSGLSEEKLVLSKVVHKAVLHVDEKGTEAAGATGMEIMPVMLPPSVTFNRPFLVLIFEDFTWSTLFLGKVLNPTEV</sequence>
<organism evidence="14 15">
    <name type="scientific">Ornithorhynchus anatinus</name>
    <name type="common">Duckbill platypus</name>
    <dbReference type="NCBI Taxonomy" id="9258"/>
    <lineage>
        <taxon>Eukaryota</taxon>
        <taxon>Metazoa</taxon>
        <taxon>Chordata</taxon>
        <taxon>Craniata</taxon>
        <taxon>Vertebrata</taxon>
        <taxon>Euteleostomi</taxon>
        <taxon>Mammalia</taxon>
        <taxon>Monotremata</taxon>
        <taxon>Ornithorhynchidae</taxon>
        <taxon>Ornithorhynchus</taxon>
    </lineage>
</organism>
<proteinExistence type="inferred from homology"/>
<evidence type="ECO:0000256" key="5">
    <source>
        <dbReference type="ARBA" id="ARBA00022665"/>
    </source>
</evidence>
<dbReference type="Gene3D" id="2.30.39.10">
    <property type="entry name" value="Alpha-1-antitrypsin, domain 1"/>
    <property type="match status" value="1"/>
</dbReference>
<evidence type="ECO:0000256" key="8">
    <source>
        <dbReference type="ARBA" id="ARBA00037222"/>
    </source>
</evidence>
<evidence type="ECO:0000313" key="15">
    <source>
        <dbReference type="Proteomes" id="UP000002279"/>
    </source>
</evidence>
<evidence type="ECO:0000259" key="13">
    <source>
        <dbReference type="SMART" id="SM00093"/>
    </source>
</evidence>
<dbReference type="FunFam" id="2.30.39.10:FF:000002">
    <property type="entry name" value="Serpin family D member 1"/>
    <property type="match status" value="1"/>
</dbReference>
<dbReference type="CDD" id="cd19957">
    <property type="entry name" value="serpinA"/>
    <property type="match status" value="1"/>
</dbReference>
<keyword evidence="4" id="KW-0964">Secreted</keyword>
<evidence type="ECO:0000313" key="14">
    <source>
        <dbReference type="Ensembl" id="ENSOANP00000051125.1"/>
    </source>
</evidence>
<dbReference type="PANTHER" id="PTHR11461:SF34">
    <property type="entry name" value="CORTICOSTEROID-BINDING GLOBULIN"/>
    <property type="match status" value="1"/>
</dbReference>
<evidence type="ECO:0000256" key="1">
    <source>
        <dbReference type="ARBA" id="ARBA00004613"/>
    </source>
</evidence>
<dbReference type="PROSITE" id="PS00284">
    <property type="entry name" value="SERPIN"/>
    <property type="match status" value="1"/>
</dbReference>
<keyword evidence="5" id="KW-0754">Steroid-binding</keyword>
<dbReference type="GO" id="GO:0005615">
    <property type="term" value="C:extracellular space"/>
    <property type="evidence" value="ECO:0000318"/>
    <property type="project" value="GO_Central"/>
</dbReference>
<feature type="domain" description="Serpin" evidence="13">
    <location>
        <begin position="80"/>
        <end position="433"/>
    </location>
</feature>
<reference evidence="14" key="2">
    <citation type="submission" date="2025-08" db="UniProtKB">
        <authorList>
            <consortium name="Ensembl"/>
        </authorList>
    </citation>
    <scope>IDENTIFICATION</scope>
    <source>
        <strain evidence="14">Glennie</strain>
    </source>
</reference>
<evidence type="ECO:0000256" key="6">
    <source>
        <dbReference type="ARBA" id="ARBA00023121"/>
    </source>
</evidence>
<dbReference type="InterPro" id="IPR036186">
    <property type="entry name" value="Serpin_sf"/>
</dbReference>
<accession>A0A6I8PB61</accession>
<gene>
    <name evidence="14" type="primary">LOC100085004</name>
</gene>
<evidence type="ECO:0000256" key="4">
    <source>
        <dbReference type="ARBA" id="ARBA00022525"/>
    </source>
</evidence>
<dbReference type="AlphaFoldDB" id="A0A6I8PB61"/>
<dbReference type="OMA" id="FAMSHCD"/>
<evidence type="ECO:0000256" key="11">
    <source>
        <dbReference type="ARBA" id="ARBA00043180"/>
    </source>
</evidence>
<dbReference type="InterPro" id="IPR023795">
    <property type="entry name" value="Serpin_CS"/>
</dbReference>
<dbReference type="SMART" id="SM00093">
    <property type="entry name" value="SERPIN"/>
    <property type="match status" value="1"/>
</dbReference>
<keyword evidence="3" id="KW-0813">Transport</keyword>
<evidence type="ECO:0000256" key="10">
    <source>
        <dbReference type="ARBA" id="ARBA00041777"/>
    </source>
</evidence>
<dbReference type="Proteomes" id="UP000002279">
    <property type="component" value="Chromosome 1"/>
</dbReference>
<reference evidence="14 15" key="1">
    <citation type="journal article" date="2008" name="Nature">
        <title>Genome analysis of the platypus reveals unique signatures of evolution.</title>
        <authorList>
            <person name="Warren W.C."/>
            <person name="Hillier L.W."/>
            <person name="Marshall Graves J.A."/>
            <person name="Birney E."/>
            <person name="Ponting C.P."/>
            <person name="Grutzner F."/>
            <person name="Belov K."/>
            <person name="Miller W."/>
            <person name="Clarke L."/>
            <person name="Chinwalla A.T."/>
            <person name="Yang S.P."/>
            <person name="Heger A."/>
            <person name="Locke D.P."/>
            <person name="Miethke P."/>
            <person name="Waters P.D."/>
            <person name="Veyrunes F."/>
            <person name="Fulton L."/>
            <person name="Fulton B."/>
            <person name="Graves T."/>
            <person name="Wallis J."/>
            <person name="Puente X.S."/>
            <person name="Lopez-Otin C."/>
            <person name="Ordonez G.R."/>
            <person name="Eichler E.E."/>
            <person name="Chen L."/>
            <person name="Cheng Z."/>
            <person name="Deakin J.E."/>
            <person name="Alsop A."/>
            <person name="Thompson K."/>
            <person name="Kirby P."/>
            <person name="Papenfuss A.T."/>
            <person name="Wakefield M.J."/>
            <person name="Olender T."/>
            <person name="Lancet D."/>
            <person name="Huttley G.A."/>
            <person name="Smit A.F."/>
            <person name="Pask A."/>
            <person name="Temple-Smith P."/>
            <person name="Batzer M.A."/>
            <person name="Walker J.A."/>
            <person name="Konkel M.K."/>
            <person name="Harris R.S."/>
            <person name="Whittington C.M."/>
            <person name="Wong E.S."/>
            <person name="Gemmell N.J."/>
            <person name="Buschiazzo E."/>
            <person name="Vargas Jentzsch I.M."/>
            <person name="Merkel A."/>
            <person name="Schmitz J."/>
            <person name="Zemann A."/>
            <person name="Churakov G."/>
            <person name="Kriegs J.O."/>
            <person name="Brosius J."/>
            <person name="Murchison E.P."/>
            <person name="Sachidanandam R."/>
            <person name="Smith C."/>
            <person name="Hannon G.J."/>
            <person name="Tsend-Ayush E."/>
            <person name="McMillan D."/>
            <person name="Attenborough R."/>
            <person name="Rens W."/>
            <person name="Ferguson-Smith M."/>
            <person name="Lefevre C.M."/>
            <person name="Sharp J.A."/>
            <person name="Nicholas K.R."/>
            <person name="Ray D.A."/>
            <person name="Kube M."/>
            <person name="Reinhardt R."/>
            <person name="Pringle T.H."/>
            <person name="Taylor J."/>
            <person name="Jones R.C."/>
            <person name="Nixon B."/>
            <person name="Dacheux J.L."/>
            <person name="Niwa H."/>
            <person name="Sekita Y."/>
            <person name="Huang X."/>
            <person name="Stark A."/>
            <person name="Kheradpour P."/>
            <person name="Kellis M."/>
            <person name="Flicek P."/>
            <person name="Chen Y."/>
            <person name="Webber C."/>
            <person name="Hardison R."/>
            <person name="Nelson J."/>
            <person name="Hallsworth-Pepin K."/>
            <person name="Delehaunty K."/>
            <person name="Markovic C."/>
            <person name="Minx P."/>
            <person name="Feng Y."/>
            <person name="Kremitzki C."/>
            <person name="Mitreva M."/>
            <person name="Glasscock J."/>
            <person name="Wylie T."/>
            <person name="Wohldmann P."/>
            <person name="Thiru P."/>
            <person name="Nhan M.N."/>
            <person name="Pohl C.S."/>
            <person name="Smith S.M."/>
            <person name="Hou S."/>
            <person name="Nefedov M."/>
            <person name="de Jong P.J."/>
            <person name="Renfree M.B."/>
            <person name="Mardis E.R."/>
            <person name="Wilson R.K."/>
        </authorList>
    </citation>
    <scope>NUCLEOTIDE SEQUENCE [LARGE SCALE GENOMIC DNA]</scope>
    <source>
        <strain evidence="14 15">Glennie</strain>
    </source>
</reference>
<dbReference type="InterPro" id="IPR000215">
    <property type="entry name" value="Serpin_fam"/>
</dbReference>
<dbReference type="Gene3D" id="3.30.497.10">
    <property type="entry name" value="Antithrombin, subunit I, domain 2"/>
    <property type="match status" value="1"/>
</dbReference>
<dbReference type="InParanoid" id="A0A6I8PB61"/>
<keyword evidence="6" id="KW-0446">Lipid-binding</keyword>
<keyword evidence="7" id="KW-0325">Glycoprotein</keyword>
<dbReference type="InterPro" id="IPR042178">
    <property type="entry name" value="Serpin_sf_1"/>
</dbReference>
<evidence type="ECO:0000256" key="9">
    <source>
        <dbReference type="ARBA" id="ARBA00039186"/>
    </source>
</evidence>
<evidence type="ECO:0000256" key="3">
    <source>
        <dbReference type="ARBA" id="ARBA00022448"/>
    </source>
</evidence>
<name>A0A6I8PB61_ORNAN</name>
<dbReference type="Ensembl" id="ENSOANT00000071421.1">
    <property type="protein sequence ID" value="ENSOANP00000051125.1"/>
    <property type="gene ID" value="ENSOANG00000036003.1"/>
</dbReference>
<evidence type="ECO:0000256" key="12">
    <source>
        <dbReference type="RuleBase" id="RU000411"/>
    </source>
</evidence>
<dbReference type="Pfam" id="PF00079">
    <property type="entry name" value="Serpin"/>
    <property type="match status" value="1"/>
</dbReference>